<dbReference type="RefSeq" id="WP_210578548.1">
    <property type="nucleotide sequence ID" value="NZ_LK995470.1"/>
</dbReference>
<dbReference type="Pfam" id="PF03009">
    <property type="entry name" value="GDPD"/>
    <property type="match status" value="1"/>
</dbReference>
<accession>A0A1L7RFZ5</accession>
<dbReference type="PANTHER" id="PTHR46211">
    <property type="entry name" value="GLYCEROPHOSPHORYL DIESTER PHOSPHODIESTERASE"/>
    <property type="match status" value="1"/>
</dbReference>
<dbReference type="PANTHER" id="PTHR46211:SF14">
    <property type="entry name" value="GLYCEROPHOSPHODIESTER PHOSPHODIESTERASE"/>
    <property type="match status" value="1"/>
</dbReference>
<evidence type="ECO:0000259" key="1">
    <source>
        <dbReference type="PROSITE" id="PS51704"/>
    </source>
</evidence>
<dbReference type="GO" id="GO:0008081">
    <property type="term" value="F:phosphoric diester hydrolase activity"/>
    <property type="evidence" value="ECO:0007669"/>
    <property type="project" value="InterPro"/>
</dbReference>
<dbReference type="SUPFAM" id="SSF51695">
    <property type="entry name" value="PLC-like phosphodiesterases"/>
    <property type="match status" value="1"/>
</dbReference>
<name>A0A1L7RFZ5_9ACTO</name>
<proteinExistence type="predicted"/>
<organism evidence="2">
    <name type="scientific">Actinomyces succiniciruminis</name>
    <dbReference type="NCBI Taxonomy" id="1522002"/>
    <lineage>
        <taxon>Bacteria</taxon>
        <taxon>Bacillati</taxon>
        <taxon>Actinomycetota</taxon>
        <taxon>Actinomycetes</taxon>
        <taxon>Actinomycetales</taxon>
        <taxon>Actinomycetaceae</taxon>
        <taxon>Actinomyces</taxon>
    </lineage>
</organism>
<dbReference type="EMBL" id="LK995470">
    <property type="protein sequence ID" value="CED90246.1"/>
    <property type="molecule type" value="Genomic_DNA"/>
</dbReference>
<protein>
    <submittedName>
        <fullName evidence="2">Glycerophosphoryl diester phosphodiesterase family</fullName>
    </submittedName>
</protein>
<dbReference type="InterPro" id="IPR017946">
    <property type="entry name" value="PLC-like_Pdiesterase_TIM-brl"/>
</dbReference>
<dbReference type="AlphaFoldDB" id="A0A1L7RFZ5"/>
<evidence type="ECO:0000313" key="2">
    <source>
        <dbReference type="EMBL" id="CED90246.1"/>
    </source>
</evidence>
<dbReference type="PROSITE" id="PS51704">
    <property type="entry name" value="GP_PDE"/>
    <property type="match status" value="1"/>
</dbReference>
<gene>
    <name evidence="2" type="ORF">AAM4_0351</name>
</gene>
<feature type="domain" description="GP-PDE" evidence="1">
    <location>
        <begin position="246"/>
        <end position="473"/>
    </location>
</feature>
<reference evidence="2" key="1">
    <citation type="submission" date="2014-07" db="EMBL/GenBank/DDBJ databases">
        <authorList>
            <person name="Zhang J.E."/>
            <person name="Yang H."/>
            <person name="Guo J."/>
            <person name="Deng Z."/>
            <person name="Luo H."/>
            <person name="Luo M."/>
            <person name="Zhao B."/>
        </authorList>
    </citation>
    <scope>NUCLEOTIDE SEQUENCE</scope>
    <source>
        <strain evidence="2">AM4</strain>
    </source>
</reference>
<sequence length="473" mass="48870">MTATVVGAATTITGGGTLSVEGAQAGDVAVLVIGCQYGSTGDMTPEGWAGVYEDGSSAGRSGTIATLSVTGPADTVGVPVPAPAGGRIAATLVVLRGLLSAPTPVGWQSETPTLPEDGAALVLTQQHGVATAQTITHTPAGRAVVTADGQRPTGQSWSAVTTALVDDCRGQTLAPSIAGESALKCWAVLPLALDPDYSEPAPHVGLEVDGQPVEIVGCQTSGGLAPARLVPHGATTVAGLLTMGEPWLVAHRGGSASWPEHTQRAYTQAVWAGAHALEVSCARTSDGVWLGCHDLTLARLGGPDTPVAQMTWAEVEQAMSGRETMPARLDWLLEHYGDSHAIVFDPKYAASTAMSEYLALLDPYKDRTILKFSGDGTWIFGEWKRAGWVTWAYGYQAWRTDSPDAWTSLLTDPAKDILSLDGPYSSEAWAEAIAVGKPLTAHILASRAAFNSAVAAGAVGAMVSAIGNWAPDV</sequence>
<dbReference type="Gene3D" id="3.20.20.190">
    <property type="entry name" value="Phosphatidylinositol (PI) phosphodiesterase"/>
    <property type="match status" value="1"/>
</dbReference>
<dbReference type="InterPro" id="IPR030395">
    <property type="entry name" value="GP_PDE_dom"/>
</dbReference>
<dbReference type="GO" id="GO:0006629">
    <property type="term" value="P:lipid metabolic process"/>
    <property type="evidence" value="ECO:0007669"/>
    <property type="project" value="InterPro"/>
</dbReference>